<dbReference type="InterPro" id="IPR001478">
    <property type="entry name" value="PDZ"/>
</dbReference>
<keyword evidence="2" id="KW-0963">Cytoplasm</keyword>
<dbReference type="AlphaFoldDB" id="A0A9J6CIS2"/>
<dbReference type="SUPFAM" id="SSF50156">
    <property type="entry name" value="PDZ domain-like"/>
    <property type="match status" value="1"/>
</dbReference>
<evidence type="ECO:0000313" key="7">
    <source>
        <dbReference type="Proteomes" id="UP001107558"/>
    </source>
</evidence>
<gene>
    <name evidence="6" type="ORF">PVAND_011320</name>
</gene>
<dbReference type="PANTHER" id="PTHR24214:SF38">
    <property type="entry name" value="PDZ AND LIM DOMAIN PROTEIN ZASP-RELATED"/>
    <property type="match status" value="1"/>
</dbReference>
<dbReference type="Gene3D" id="2.30.42.10">
    <property type="match status" value="1"/>
</dbReference>
<feature type="region of interest" description="Disordered" evidence="4">
    <location>
        <begin position="111"/>
        <end position="131"/>
    </location>
</feature>
<dbReference type="SMART" id="SM00228">
    <property type="entry name" value="PDZ"/>
    <property type="match status" value="1"/>
</dbReference>
<comment type="caution">
    <text evidence="6">The sequence shown here is derived from an EMBL/GenBank/DDBJ whole genome shotgun (WGS) entry which is preliminary data.</text>
</comment>
<dbReference type="GO" id="GO:0061061">
    <property type="term" value="P:muscle structure development"/>
    <property type="evidence" value="ECO:0007669"/>
    <property type="project" value="TreeGrafter"/>
</dbReference>
<sequence length="233" mass="26867">MCEVQASFNIALPKPKNSTTNLIFPNTSQSKRTKSVLMSFVDNLWSMEISGGSDQMQPLTVISVKKNGLARRAGIKVGDIITHINGTPANNMTLLDAQLEIQDSGKTLKLTVKGDSDESTSNSSEEDETTNTVDFWFKPMKPEELNLLEWQKKRDEKRRMTKQLYQEFPWNDRKKPLLRTSNCFMASACNREREIKLKASKERYIESERKRLMEIEGKIRGHFISEWEKTRKT</sequence>
<keyword evidence="3" id="KW-0862">Zinc</keyword>
<evidence type="ECO:0000256" key="4">
    <source>
        <dbReference type="SAM" id="MobiDB-lite"/>
    </source>
</evidence>
<dbReference type="InterPro" id="IPR050604">
    <property type="entry name" value="PDZ-LIM_domain"/>
</dbReference>
<evidence type="ECO:0000256" key="3">
    <source>
        <dbReference type="ARBA" id="ARBA00023038"/>
    </source>
</evidence>
<dbReference type="GO" id="GO:0003779">
    <property type="term" value="F:actin binding"/>
    <property type="evidence" value="ECO:0007669"/>
    <property type="project" value="TreeGrafter"/>
</dbReference>
<evidence type="ECO:0000259" key="5">
    <source>
        <dbReference type="PROSITE" id="PS50106"/>
    </source>
</evidence>
<keyword evidence="7" id="KW-1185">Reference proteome</keyword>
<dbReference type="GO" id="GO:0030018">
    <property type="term" value="C:Z disc"/>
    <property type="evidence" value="ECO:0007669"/>
    <property type="project" value="TreeGrafter"/>
</dbReference>
<evidence type="ECO:0000256" key="1">
    <source>
        <dbReference type="ARBA" id="ARBA00004496"/>
    </source>
</evidence>
<dbReference type="Proteomes" id="UP001107558">
    <property type="component" value="Chromosome 1"/>
</dbReference>
<dbReference type="GO" id="GO:0030036">
    <property type="term" value="P:actin cytoskeleton organization"/>
    <property type="evidence" value="ECO:0007669"/>
    <property type="project" value="TreeGrafter"/>
</dbReference>
<dbReference type="GO" id="GO:0051371">
    <property type="term" value="F:muscle alpha-actinin binding"/>
    <property type="evidence" value="ECO:0007669"/>
    <property type="project" value="TreeGrafter"/>
</dbReference>
<dbReference type="GO" id="GO:0001725">
    <property type="term" value="C:stress fiber"/>
    <property type="evidence" value="ECO:0007669"/>
    <property type="project" value="TreeGrafter"/>
</dbReference>
<proteinExistence type="predicted"/>
<name>A0A9J6CIS2_POLVA</name>
<dbReference type="GO" id="GO:0031941">
    <property type="term" value="C:filamentous actin"/>
    <property type="evidence" value="ECO:0007669"/>
    <property type="project" value="TreeGrafter"/>
</dbReference>
<keyword evidence="3" id="KW-0440">LIM domain</keyword>
<feature type="domain" description="PDZ" evidence="5">
    <location>
        <begin position="47"/>
        <end position="116"/>
    </location>
</feature>
<dbReference type="GO" id="GO:0005912">
    <property type="term" value="C:adherens junction"/>
    <property type="evidence" value="ECO:0007669"/>
    <property type="project" value="TreeGrafter"/>
</dbReference>
<dbReference type="PROSITE" id="PS50106">
    <property type="entry name" value="PDZ"/>
    <property type="match status" value="1"/>
</dbReference>
<dbReference type="EMBL" id="JADBJN010000001">
    <property type="protein sequence ID" value="KAG5681916.1"/>
    <property type="molecule type" value="Genomic_DNA"/>
</dbReference>
<protein>
    <recommendedName>
        <fullName evidence="5">PDZ domain-containing protein</fullName>
    </recommendedName>
</protein>
<dbReference type="InterPro" id="IPR036034">
    <property type="entry name" value="PDZ_sf"/>
</dbReference>
<dbReference type="OrthoDB" id="44841at2759"/>
<keyword evidence="3" id="KW-0479">Metal-binding</keyword>
<dbReference type="PANTHER" id="PTHR24214">
    <property type="entry name" value="PDZ AND LIM DOMAIN PROTEIN ZASP"/>
    <property type="match status" value="1"/>
</dbReference>
<accession>A0A9J6CIS2</accession>
<evidence type="ECO:0000313" key="6">
    <source>
        <dbReference type="EMBL" id="KAG5681916.1"/>
    </source>
</evidence>
<evidence type="ECO:0000256" key="2">
    <source>
        <dbReference type="ARBA" id="ARBA00022490"/>
    </source>
</evidence>
<dbReference type="Pfam" id="PF00595">
    <property type="entry name" value="PDZ"/>
    <property type="match status" value="1"/>
</dbReference>
<reference evidence="6" key="1">
    <citation type="submission" date="2021-03" db="EMBL/GenBank/DDBJ databases">
        <title>Chromosome level genome of the anhydrobiotic midge Polypedilum vanderplanki.</title>
        <authorList>
            <person name="Yoshida Y."/>
            <person name="Kikawada T."/>
            <person name="Gusev O."/>
        </authorList>
    </citation>
    <scope>NUCLEOTIDE SEQUENCE</scope>
    <source>
        <strain evidence="6">NIAS01</strain>
        <tissue evidence="6">Whole body or cell culture</tissue>
    </source>
</reference>
<organism evidence="6 7">
    <name type="scientific">Polypedilum vanderplanki</name>
    <name type="common">Sleeping chironomid midge</name>
    <dbReference type="NCBI Taxonomy" id="319348"/>
    <lineage>
        <taxon>Eukaryota</taxon>
        <taxon>Metazoa</taxon>
        <taxon>Ecdysozoa</taxon>
        <taxon>Arthropoda</taxon>
        <taxon>Hexapoda</taxon>
        <taxon>Insecta</taxon>
        <taxon>Pterygota</taxon>
        <taxon>Neoptera</taxon>
        <taxon>Endopterygota</taxon>
        <taxon>Diptera</taxon>
        <taxon>Nematocera</taxon>
        <taxon>Chironomoidea</taxon>
        <taxon>Chironomidae</taxon>
        <taxon>Chironominae</taxon>
        <taxon>Polypedilum</taxon>
        <taxon>Polypedilum</taxon>
    </lineage>
</organism>
<comment type="subcellular location">
    <subcellularLocation>
        <location evidence="1">Cytoplasm</location>
    </subcellularLocation>
</comment>